<keyword evidence="1" id="KW-0378">Hydrolase</keyword>
<dbReference type="Gene3D" id="3.40.630.10">
    <property type="entry name" value="Zn peptidases"/>
    <property type="match status" value="1"/>
</dbReference>
<dbReference type="GO" id="GO:0005829">
    <property type="term" value="C:cytosol"/>
    <property type="evidence" value="ECO:0007669"/>
    <property type="project" value="TreeGrafter"/>
</dbReference>
<keyword evidence="1" id="KW-0224">Dipeptidase</keyword>
<dbReference type="EMBL" id="VSSQ01137552">
    <property type="protein sequence ID" value="MPN61237.1"/>
    <property type="molecule type" value="Genomic_DNA"/>
</dbReference>
<gene>
    <name evidence="1" type="primary">pepD_42</name>
    <name evidence="1" type="ORF">SDC9_208971</name>
</gene>
<organism evidence="1">
    <name type="scientific">bioreactor metagenome</name>
    <dbReference type="NCBI Taxonomy" id="1076179"/>
    <lineage>
        <taxon>unclassified sequences</taxon>
        <taxon>metagenomes</taxon>
        <taxon>ecological metagenomes</taxon>
    </lineage>
</organism>
<dbReference type="AlphaFoldDB" id="A0A645JD21"/>
<dbReference type="InterPro" id="IPR001160">
    <property type="entry name" value="Peptidase_M20C"/>
</dbReference>
<dbReference type="GO" id="GO:0006508">
    <property type="term" value="P:proteolysis"/>
    <property type="evidence" value="ECO:0007669"/>
    <property type="project" value="InterPro"/>
</dbReference>
<comment type="caution">
    <text evidence="1">The sequence shown here is derived from an EMBL/GenBank/DDBJ whole genome shotgun (WGS) entry which is preliminary data.</text>
</comment>
<protein>
    <submittedName>
        <fullName evidence="1">Cytosol non-specific dipeptidase</fullName>
        <ecNumber evidence="1">3.4.13.18</ecNumber>
    </submittedName>
</protein>
<reference evidence="1" key="1">
    <citation type="submission" date="2019-08" db="EMBL/GenBank/DDBJ databases">
        <authorList>
            <person name="Kucharzyk K."/>
            <person name="Murdoch R.W."/>
            <person name="Higgins S."/>
            <person name="Loffler F."/>
        </authorList>
    </citation>
    <scope>NUCLEOTIDE SEQUENCE</scope>
</reference>
<dbReference type="SUPFAM" id="SSF53187">
    <property type="entry name" value="Zn-dependent exopeptidases"/>
    <property type="match status" value="1"/>
</dbReference>
<dbReference type="PANTHER" id="PTHR43501">
    <property type="entry name" value="CYTOSOL NON-SPECIFIC DIPEPTIDASE"/>
    <property type="match status" value="1"/>
</dbReference>
<sequence>MDMISFGPTIRYPHSPDEKVNIATVQIFWDYLKATLANIPAK</sequence>
<dbReference type="EC" id="3.4.13.18" evidence="1"/>
<dbReference type="GO" id="GO:0070573">
    <property type="term" value="F:metallodipeptidase activity"/>
    <property type="evidence" value="ECO:0007669"/>
    <property type="project" value="TreeGrafter"/>
</dbReference>
<proteinExistence type="predicted"/>
<accession>A0A645JD21</accession>
<evidence type="ECO:0000313" key="1">
    <source>
        <dbReference type="EMBL" id="MPN61237.1"/>
    </source>
</evidence>
<keyword evidence="1" id="KW-0645">Protease</keyword>
<name>A0A645JD21_9ZZZZ</name>
<dbReference type="PANTHER" id="PTHR43501:SF1">
    <property type="entry name" value="CYTOSOL NON-SPECIFIC DIPEPTIDASE"/>
    <property type="match status" value="1"/>
</dbReference>